<dbReference type="RefSeq" id="WP_013171612.1">
    <property type="nucleotide sequence ID" value="NC_014219.1"/>
</dbReference>
<feature type="transmembrane region" description="Helical" evidence="2">
    <location>
        <begin position="50"/>
        <end position="70"/>
    </location>
</feature>
<feature type="compositionally biased region" description="Basic and acidic residues" evidence="1">
    <location>
        <begin position="15"/>
        <end position="37"/>
    </location>
</feature>
<evidence type="ECO:0000313" key="3">
    <source>
        <dbReference type="EMBL" id="ADH98183.1"/>
    </source>
</evidence>
<proteinExistence type="predicted"/>
<organism evidence="3 4">
    <name type="scientific">Bacillus selenitireducens (strain ATCC 700615 / DSM 15326 / MLS10)</name>
    <dbReference type="NCBI Taxonomy" id="439292"/>
    <lineage>
        <taxon>Bacteria</taxon>
        <taxon>Bacillati</taxon>
        <taxon>Bacillota</taxon>
        <taxon>Bacilli</taxon>
        <taxon>Bacillales</taxon>
        <taxon>Bacillaceae</taxon>
        <taxon>Salisediminibacterium</taxon>
    </lineage>
</organism>
<feature type="compositionally biased region" description="Acidic residues" evidence="1">
    <location>
        <begin position="90"/>
        <end position="107"/>
    </location>
</feature>
<accession>D6XYM5</accession>
<dbReference type="Proteomes" id="UP000000271">
    <property type="component" value="Chromosome"/>
</dbReference>
<keyword evidence="2" id="KW-0472">Membrane</keyword>
<evidence type="ECO:0000313" key="4">
    <source>
        <dbReference type="Proteomes" id="UP000000271"/>
    </source>
</evidence>
<dbReference type="KEGG" id="bse:Bsel_0648"/>
<dbReference type="EMBL" id="CP001791">
    <property type="protein sequence ID" value="ADH98183.1"/>
    <property type="molecule type" value="Genomic_DNA"/>
</dbReference>
<feature type="region of interest" description="Disordered" evidence="1">
    <location>
        <begin position="1"/>
        <end position="50"/>
    </location>
</feature>
<dbReference type="HOGENOM" id="CLU_565811_0_0_9"/>
<keyword evidence="4" id="KW-1185">Reference proteome</keyword>
<keyword evidence="2" id="KW-1133">Transmembrane helix</keyword>
<keyword evidence="2" id="KW-0812">Transmembrane</keyword>
<dbReference type="STRING" id="439292.Bsel_0648"/>
<name>D6XYM5_BACIE</name>
<dbReference type="AlphaFoldDB" id="D6XYM5"/>
<evidence type="ECO:0000256" key="2">
    <source>
        <dbReference type="SAM" id="Phobius"/>
    </source>
</evidence>
<feature type="region of interest" description="Disordered" evidence="1">
    <location>
        <begin position="76"/>
        <end position="150"/>
    </location>
</feature>
<reference evidence="3" key="1">
    <citation type="submission" date="2009-10" db="EMBL/GenBank/DDBJ databases">
        <title>Complete sequence of Bacillus selenitireducens MLS10.</title>
        <authorList>
            <consortium name="US DOE Joint Genome Institute"/>
            <person name="Lucas S."/>
            <person name="Copeland A."/>
            <person name="Lapidus A."/>
            <person name="Glavina del Rio T."/>
            <person name="Dalin E."/>
            <person name="Tice H."/>
            <person name="Bruce D."/>
            <person name="Goodwin L."/>
            <person name="Pitluck S."/>
            <person name="Sims D."/>
            <person name="Brettin T."/>
            <person name="Detter J.C."/>
            <person name="Han C."/>
            <person name="Larimer F."/>
            <person name="Land M."/>
            <person name="Hauser L."/>
            <person name="Kyrpides N."/>
            <person name="Ovchinnikova G."/>
            <person name="Stolz J."/>
        </authorList>
    </citation>
    <scope>NUCLEOTIDE SEQUENCE [LARGE SCALE GENOMIC DNA]</scope>
    <source>
        <strain evidence="3">MLS10</strain>
    </source>
</reference>
<gene>
    <name evidence="3" type="ordered locus">Bsel_0648</name>
</gene>
<feature type="compositionally biased region" description="Basic residues" evidence="1">
    <location>
        <begin position="38"/>
        <end position="50"/>
    </location>
</feature>
<dbReference type="OrthoDB" id="2992267at2"/>
<sequence>MNRRETDRLTQTLKPDGKLRKADRERMLQAMHEGSREARRKGPKKTGRRHLWTGAAGTLLAAGIGGLILVSNDGFPSGFDGGSEPGSVNDYEEEDQDPDTEEGEEIPDGQTLSIEKPVFTVLSDEERAEEDPERLNETEEARLSHNGTEEHVTLERASIDALPVYLHYPEEWERVESGDEEAEYGVTLSGDEGKISVKLHPHAADPDTIFSVYESVVDELEPEHRALQTEEGLPDLKAKGDLSDERIGDLVQGEVYYDEASGYGEYQVMAVNGQYLSVHTEIDAQTPHWWALGKLIYATWSENLPALVYPDEVTTDERTGRAEQVEIREQIDAGIGQSPKELFVSEAHGFSTYLPEEMTVTADADDVVVEDPERDGLMVFTALPDGITEEEAVNDLRTRAERDGRDVSDDAQEESWLVESMQYMDANGQQEGYAYIVTHEGQYYVLETVSDDTESLFFFWHRMSGTFLEYLEWPDGTRLIQG</sequence>
<evidence type="ECO:0000256" key="1">
    <source>
        <dbReference type="SAM" id="MobiDB-lite"/>
    </source>
</evidence>
<feature type="compositionally biased region" description="Basic and acidic residues" evidence="1">
    <location>
        <begin position="133"/>
        <end position="150"/>
    </location>
</feature>
<protein>
    <submittedName>
        <fullName evidence="3">Uncharacterized protein</fullName>
    </submittedName>
</protein>